<reference evidence="1" key="1">
    <citation type="submission" date="2021-01" db="EMBL/GenBank/DDBJ databases">
        <title>Modified the classification status of verrucomicrobia.</title>
        <authorList>
            <person name="Feng X."/>
        </authorList>
    </citation>
    <scope>NUCLEOTIDE SEQUENCE</scope>
    <source>
        <strain evidence="1">5K15</strain>
    </source>
</reference>
<name>A0AAE2SD32_9BACT</name>
<sequence>MNKAPDETTLTLWMDGELHGDELQKMEAYAKEHPELLAERDAVQAMSRSIQENIPASVEPPYPDFFNERILHAIEAERPAEATTPAPTRGGAGIWKWLAAPLAAGAMAACFYLGTQVSSPATDAGMASTNTPAPSTVYTPDSSVESNIFVAGDQQTTVIVLEGLEDVPDDMNMAGGPIQDPNRVMVNTENYY</sequence>
<dbReference type="RefSeq" id="WP_309490265.1">
    <property type="nucleotide sequence ID" value="NZ_JAENIG010000007.1"/>
</dbReference>
<accession>A0AAE2SD32</accession>
<evidence type="ECO:0008006" key="3">
    <source>
        <dbReference type="Google" id="ProtNLM"/>
    </source>
</evidence>
<evidence type="ECO:0000313" key="1">
    <source>
        <dbReference type="EMBL" id="MBK1855653.1"/>
    </source>
</evidence>
<dbReference type="EMBL" id="JAENIG010000007">
    <property type="protein sequence ID" value="MBK1855653.1"/>
    <property type="molecule type" value="Genomic_DNA"/>
</dbReference>
<dbReference type="AlphaFoldDB" id="A0AAE2SD32"/>
<dbReference type="Proteomes" id="UP000634206">
    <property type="component" value="Unassembled WGS sequence"/>
</dbReference>
<comment type="caution">
    <text evidence="1">The sequence shown here is derived from an EMBL/GenBank/DDBJ whole genome shotgun (WGS) entry which is preliminary data.</text>
</comment>
<protein>
    <recommendedName>
        <fullName evidence="3">Anti-sigma factor</fullName>
    </recommendedName>
</protein>
<gene>
    <name evidence="1" type="ORF">JIN83_11830</name>
</gene>
<organism evidence="1 2">
    <name type="scientific">Oceaniferula flava</name>
    <dbReference type="NCBI Taxonomy" id="2800421"/>
    <lineage>
        <taxon>Bacteria</taxon>
        <taxon>Pseudomonadati</taxon>
        <taxon>Verrucomicrobiota</taxon>
        <taxon>Verrucomicrobiia</taxon>
        <taxon>Verrucomicrobiales</taxon>
        <taxon>Verrucomicrobiaceae</taxon>
        <taxon>Oceaniferula</taxon>
    </lineage>
</organism>
<evidence type="ECO:0000313" key="2">
    <source>
        <dbReference type="Proteomes" id="UP000634206"/>
    </source>
</evidence>
<proteinExistence type="predicted"/>
<keyword evidence="2" id="KW-1185">Reference proteome</keyword>